<dbReference type="Pfam" id="PF20765">
    <property type="entry name" value="Phage_tail_terminator_8"/>
    <property type="match status" value="1"/>
</dbReference>
<sequence>MIELKHVLLAVNTRIKEIYPEVPIQSSDIEEGFSRPSFFVEFGDVRTAAYGPRGKERNIPVTVYYFPSDRYKNRIELLEVQERLEQTFSEAFAVQTGFVAYPVEVTSTTVDGVLQTSFEVYYIETDNSETGEEISELYLNIEKRD</sequence>
<evidence type="ECO:0000313" key="2">
    <source>
        <dbReference type="Proteomes" id="UP001343257"/>
    </source>
</evidence>
<dbReference type="EMBL" id="JARTLD010000028">
    <property type="protein sequence ID" value="MED5017929.1"/>
    <property type="molecule type" value="Genomic_DNA"/>
</dbReference>
<protein>
    <recommendedName>
        <fullName evidence="3">Minor capsid protein</fullName>
    </recommendedName>
</protein>
<evidence type="ECO:0008006" key="3">
    <source>
        <dbReference type="Google" id="ProtNLM"/>
    </source>
</evidence>
<dbReference type="InterPro" id="IPR049254">
    <property type="entry name" value="Phage_tail_terminator"/>
</dbReference>
<evidence type="ECO:0000313" key="1">
    <source>
        <dbReference type="EMBL" id="MED5017929.1"/>
    </source>
</evidence>
<name>A0ABU6PU78_9BACL</name>
<accession>A0ABU6PU78</accession>
<proteinExistence type="predicted"/>
<organism evidence="1 2">
    <name type="scientific">Paenibacillus chibensis</name>
    <dbReference type="NCBI Taxonomy" id="59846"/>
    <lineage>
        <taxon>Bacteria</taxon>
        <taxon>Bacillati</taxon>
        <taxon>Bacillota</taxon>
        <taxon>Bacilli</taxon>
        <taxon>Bacillales</taxon>
        <taxon>Paenibacillaceae</taxon>
        <taxon>Paenibacillus</taxon>
    </lineage>
</organism>
<reference evidence="1 2" key="1">
    <citation type="submission" date="2023-03" db="EMBL/GenBank/DDBJ databases">
        <title>Bacillus Genome Sequencing.</title>
        <authorList>
            <person name="Dunlap C."/>
        </authorList>
    </citation>
    <scope>NUCLEOTIDE SEQUENCE [LARGE SCALE GENOMIC DNA]</scope>
    <source>
        <strain evidence="1 2">NRS-52</strain>
    </source>
</reference>
<comment type="caution">
    <text evidence="1">The sequence shown here is derived from an EMBL/GenBank/DDBJ whole genome shotgun (WGS) entry which is preliminary data.</text>
</comment>
<keyword evidence="2" id="KW-1185">Reference proteome</keyword>
<dbReference type="RefSeq" id="WP_328277919.1">
    <property type="nucleotide sequence ID" value="NZ_JARTLD010000028.1"/>
</dbReference>
<dbReference type="Proteomes" id="UP001343257">
    <property type="component" value="Unassembled WGS sequence"/>
</dbReference>
<gene>
    <name evidence="1" type="ORF">P9847_11510</name>
</gene>